<dbReference type="GO" id="GO:0000976">
    <property type="term" value="F:transcription cis-regulatory region binding"/>
    <property type="evidence" value="ECO:0007669"/>
    <property type="project" value="TreeGrafter"/>
</dbReference>
<feature type="region of interest" description="Disordered" evidence="3">
    <location>
        <begin position="1"/>
        <end position="23"/>
    </location>
</feature>
<reference evidence="5 6" key="1">
    <citation type="journal article" date="2013" name="Genome Announc.">
        <title>Draft Genome Sequence of the Lignocellulose Decomposer Thermobifida fusca Strain TM51.</title>
        <authorList>
            <person name="Toth A."/>
            <person name="Barna T."/>
            <person name="Nagy I."/>
            <person name="Horvath B."/>
            <person name="Nagy I."/>
            <person name="Tancsics A."/>
            <person name="Kriszt B."/>
            <person name="Baka E."/>
            <person name="Fekete C."/>
            <person name="Kukolya J."/>
        </authorList>
    </citation>
    <scope>NUCLEOTIDE SEQUENCE [LARGE SCALE GENOMIC DNA]</scope>
    <source>
        <strain evidence="5 6">TM51</strain>
    </source>
</reference>
<dbReference type="InterPro" id="IPR001647">
    <property type="entry name" value="HTH_TetR"/>
</dbReference>
<dbReference type="AlphaFoldDB" id="A0A9P2TAH4"/>
<feature type="domain" description="HTH tetR-type" evidence="4">
    <location>
        <begin position="28"/>
        <end position="88"/>
    </location>
</feature>
<evidence type="ECO:0000259" key="4">
    <source>
        <dbReference type="PROSITE" id="PS50977"/>
    </source>
</evidence>
<dbReference type="InterPro" id="IPR050109">
    <property type="entry name" value="HTH-type_TetR-like_transc_reg"/>
</dbReference>
<evidence type="ECO:0000256" key="1">
    <source>
        <dbReference type="ARBA" id="ARBA00023125"/>
    </source>
</evidence>
<protein>
    <submittedName>
        <fullName evidence="5">TetR family transcriptional regulator</fullName>
    </submittedName>
</protein>
<dbReference type="PANTHER" id="PTHR30055:SF235">
    <property type="entry name" value="TRANSCRIPTIONAL REGULATORY PROTEIN"/>
    <property type="match status" value="1"/>
</dbReference>
<dbReference type="EMBL" id="AOSG01000030">
    <property type="protein sequence ID" value="EOR71634.1"/>
    <property type="molecule type" value="Genomic_DNA"/>
</dbReference>
<evidence type="ECO:0000256" key="2">
    <source>
        <dbReference type="PROSITE-ProRule" id="PRU00335"/>
    </source>
</evidence>
<proteinExistence type="predicted"/>
<dbReference type="SUPFAM" id="SSF48498">
    <property type="entry name" value="Tetracyclin repressor-like, C-terminal domain"/>
    <property type="match status" value="1"/>
</dbReference>
<dbReference type="RefSeq" id="WP_011291679.1">
    <property type="nucleotide sequence ID" value="NZ_AOSG01000030.1"/>
</dbReference>
<evidence type="ECO:0000313" key="6">
    <source>
        <dbReference type="Proteomes" id="UP000014184"/>
    </source>
</evidence>
<dbReference type="InterPro" id="IPR041678">
    <property type="entry name" value="TetR_C_16"/>
</dbReference>
<keyword evidence="6" id="KW-1185">Reference proteome</keyword>
<dbReference type="InterPro" id="IPR036271">
    <property type="entry name" value="Tet_transcr_reg_TetR-rel_C_sf"/>
</dbReference>
<dbReference type="GO" id="GO:0003700">
    <property type="term" value="F:DNA-binding transcription factor activity"/>
    <property type="evidence" value="ECO:0007669"/>
    <property type="project" value="TreeGrafter"/>
</dbReference>
<dbReference type="PROSITE" id="PS50977">
    <property type="entry name" value="HTH_TETR_2"/>
    <property type="match status" value="1"/>
</dbReference>
<dbReference type="PANTHER" id="PTHR30055">
    <property type="entry name" value="HTH-TYPE TRANSCRIPTIONAL REGULATOR RUTR"/>
    <property type="match status" value="1"/>
</dbReference>
<feature type="DNA-binding region" description="H-T-H motif" evidence="2">
    <location>
        <begin position="51"/>
        <end position="70"/>
    </location>
</feature>
<comment type="caution">
    <text evidence="5">The sequence shown here is derived from an EMBL/GenBank/DDBJ whole genome shotgun (WGS) entry which is preliminary data.</text>
</comment>
<dbReference type="Pfam" id="PF17920">
    <property type="entry name" value="TetR_C_16"/>
    <property type="match status" value="1"/>
</dbReference>
<dbReference type="SUPFAM" id="SSF46689">
    <property type="entry name" value="Homeodomain-like"/>
    <property type="match status" value="1"/>
</dbReference>
<dbReference type="PRINTS" id="PR00455">
    <property type="entry name" value="HTHTETR"/>
</dbReference>
<dbReference type="Pfam" id="PF00440">
    <property type="entry name" value="TetR_N"/>
    <property type="match status" value="1"/>
</dbReference>
<evidence type="ECO:0000313" key="5">
    <source>
        <dbReference type="EMBL" id="EOR71634.1"/>
    </source>
</evidence>
<feature type="compositionally biased region" description="Basic and acidic residues" evidence="3">
    <location>
        <begin position="7"/>
        <end position="22"/>
    </location>
</feature>
<evidence type="ECO:0000256" key="3">
    <source>
        <dbReference type="SAM" id="MobiDB-lite"/>
    </source>
</evidence>
<gene>
    <name evidence="5" type="ORF">TM51_06594</name>
</gene>
<keyword evidence="1 2" id="KW-0238">DNA-binding</keyword>
<sequence>MTGQVSWDHDPLASPDSPDKRPWTAKGLRARRRILAAARKCFAEVGYEKATLRMIAAEANSDKSSVIKYFGSKEQLFRECVYWTIPIDELTADAPDQSAENYLRSMLSAWARDPHSPMAVLLRVSMTNKEAADLLRSHITTHSVERVMKHMKGPDPELRAGLFAAMMMGIASGRYLLRIPGLAEAELDDVLRVAAPAIRALIAVEEGTDSTEEKQDRT</sequence>
<organism evidence="5 6">
    <name type="scientific">Thermobifida fusca TM51</name>
    <dbReference type="NCBI Taxonomy" id="1169414"/>
    <lineage>
        <taxon>Bacteria</taxon>
        <taxon>Bacillati</taxon>
        <taxon>Actinomycetota</taxon>
        <taxon>Actinomycetes</taxon>
        <taxon>Streptosporangiales</taxon>
        <taxon>Nocardiopsidaceae</taxon>
        <taxon>Thermobifida</taxon>
    </lineage>
</organism>
<name>A0A9P2TAH4_THEFU</name>
<dbReference type="Proteomes" id="UP000014184">
    <property type="component" value="Unassembled WGS sequence"/>
</dbReference>
<dbReference type="InterPro" id="IPR009057">
    <property type="entry name" value="Homeodomain-like_sf"/>
</dbReference>
<dbReference type="Gene3D" id="1.10.10.60">
    <property type="entry name" value="Homeodomain-like"/>
    <property type="match status" value="1"/>
</dbReference>
<accession>A0A9P2TAH4</accession>
<dbReference type="Gene3D" id="1.10.357.10">
    <property type="entry name" value="Tetracycline Repressor, domain 2"/>
    <property type="match status" value="1"/>
</dbReference>